<evidence type="ECO:0000313" key="1">
    <source>
        <dbReference type="EMBL" id="MCG7939376.1"/>
    </source>
</evidence>
<organism evidence="1 2">
    <name type="scientific">Candidatus Thiodiazotropha lotti</name>
    <dbReference type="NCBI Taxonomy" id="2792787"/>
    <lineage>
        <taxon>Bacteria</taxon>
        <taxon>Pseudomonadati</taxon>
        <taxon>Pseudomonadota</taxon>
        <taxon>Gammaproteobacteria</taxon>
        <taxon>Chromatiales</taxon>
        <taxon>Sedimenticolaceae</taxon>
        <taxon>Candidatus Thiodiazotropha</taxon>
    </lineage>
</organism>
<comment type="caution">
    <text evidence="1">The sequence shown here is derived from an EMBL/GenBank/DDBJ whole genome shotgun (WGS) entry which is preliminary data.</text>
</comment>
<reference evidence="1" key="1">
    <citation type="journal article" date="2021" name="Proc. Natl. Acad. Sci. U.S.A.">
        <title>Global biogeography of chemosynthetic symbionts reveals both localized and globally distributed symbiont groups. .</title>
        <authorList>
            <person name="Osvatic J.T."/>
            <person name="Wilkins L.G.E."/>
            <person name="Leibrecht L."/>
            <person name="Leray M."/>
            <person name="Zauner S."/>
            <person name="Polzin J."/>
            <person name="Camacho Y."/>
            <person name="Gros O."/>
            <person name="van Gils J.A."/>
            <person name="Eisen J.A."/>
            <person name="Petersen J.M."/>
            <person name="Yuen B."/>
        </authorList>
    </citation>
    <scope>NUCLEOTIDE SEQUENCE</scope>
    <source>
        <strain evidence="1">MAGL173</strain>
    </source>
</reference>
<gene>
    <name evidence="1" type="ORF">JAZ04_11060</name>
</gene>
<evidence type="ECO:0000313" key="2">
    <source>
        <dbReference type="Proteomes" id="UP000886687"/>
    </source>
</evidence>
<name>A0A9E4N003_9GAMM</name>
<proteinExistence type="predicted"/>
<dbReference type="EMBL" id="JAEPDI010000005">
    <property type="protein sequence ID" value="MCG7939376.1"/>
    <property type="molecule type" value="Genomic_DNA"/>
</dbReference>
<accession>A0A9E4N003</accession>
<sequence>MRFPLLKPGQKFIYQEKRYTKTGPMTASEEESGKTCMIRRSAEVTLLPDHDKREQAIVQQYARDQVVSLLKAYQHEVKTRLADAVGVEQAQHPADVLKVVEDCDVVTFLSQFDRSGIS</sequence>
<protein>
    <submittedName>
        <fullName evidence="1">Uncharacterized protein</fullName>
    </submittedName>
</protein>
<dbReference type="AlphaFoldDB" id="A0A9E4N003"/>
<dbReference type="Proteomes" id="UP000886687">
    <property type="component" value="Unassembled WGS sequence"/>
</dbReference>